<keyword evidence="3" id="KW-1185">Reference proteome</keyword>
<keyword evidence="1" id="KW-0472">Membrane</keyword>
<reference evidence="2" key="1">
    <citation type="submission" date="2022-10" db="EMBL/GenBank/DDBJ databases">
        <title>Chitinophaga sp. nov., isolated from soil.</title>
        <authorList>
            <person name="Jeon C.O."/>
        </authorList>
    </citation>
    <scope>NUCLEOTIDE SEQUENCE</scope>
    <source>
        <strain evidence="2">R8</strain>
    </source>
</reference>
<protein>
    <recommendedName>
        <fullName evidence="4">DUF1440 domain-containing protein</fullName>
    </recommendedName>
</protein>
<dbReference type="EMBL" id="CP107006">
    <property type="protein sequence ID" value="UYQ95631.1"/>
    <property type="molecule type" value="Genomic_DNA"/>
</dbReference>
<keyword evidence="1" id="KW-0812">Transmembrane</keyword>
<evidence type="ECO:0000256" key="1">
    <source>
        <dbReference type="SAM" id="Phobius"/>
    </source>
</evidence>
<evidence type="ECO:0000313" key="2">
    <source>
        <dbReference type="EMBL" id="UYQ95631.1"/>
    </source>
</evidence>
<keyword evidence="1" id="KW-1133">Transmembrane helix</keyword>
<name>A0ABY6J7H6_9BACT</name>
<proteinExistence type="predicted"/>
<dbReference type="Proteomes" id="UP001162741">
    <property type="component" value="Chromosome"/>
</dbReference>
<evidence type="ECO:0008006" key="4">
    <source>
        <dbReference type="Google" id="ProtNLM"/>
    </source>
</evidence>
<accession>A0ABY6J7H6</accession>
<sequence>MKVTRTLLEGAAGTTAMTMFSHMLSRKMQENYSEPELLGELVRRGVPGLRKEHARKAGWALHYAIGLGMMAGFRAVAKRGGLAKPLVFGIVGGIAGIAAWRQMFRKHPSPPPADLVGFLTQLLPAHMVFCLPLLFEHTDEKEKRG</sequence>
<evidence type="ECO:0000313" key="3">
    <source>
        <dbReference type="Proteomes" id="UP001162741"/>
    </source>
</evidence>
<feature type="transmembrane region" description="Helical" evidence="1">
    <location>
        <begin position="86"/>
        <end position="103"/>
    </location>
</feature>
<dbReference type="RefSeq" id="WP_264283343.1">
    <property type="nucleotide sequence ID" value="NZ_CP107006.1"/>
</dbReference>
<organism evidence="2 3">
    <name type="scientific">Chitinophaga horti</name>
    <dbReference type="NCBI Taxonomy" id="2920382"/>
    <lineage>
        <taxon>Bacteria</taxon>
        <taxon>Pseudomonadati</taxon>
        <taxon>Bacteroidota</taxon>
        <taxon>Chitinophagia</taxon>
        <taxon>Chitinophagales</taxon>
        <taxon>Chitinophagaceae</taxon>
        <taxon>Chitinophaga</taxon>
    </lineage>
</organism>
<gene>
    <name evidence="2" type="ORF">MKQ68_11010</name>
</gene>
<feature type="transmembrane region" description="Helical" evidence="1">
    <location>
        <begin position="115"/>
        <end position="135"/>
    </location>
</feature>